<accession>A0A059FPT1</accession>
<dbReference type="RefSeq" id="WP_011646598.1">
    <property type="nucleotide sequence ID" value="NZ_ARYI01000009.1"/>
</dbReference>
<dbReference type="AlphaFoldDB" id="A0A059FPT1"/>
<dbReference type="PATRIC" id="fig|1280951.3.peg.2333"/>
<dbReference type="SUPFAM" id="SSF111331">
    <property type="entry name" value="NAD kinase/diacylglycerol kinase-like"/>
    <property type="match status" value="1"/>
</dbReference>
<dbReference type="InterPro" id="IPR001206">
    <property type="entry name" value="Diacylglycerol_kinase_cat_dom"/>
</dbReference>
<keyword evidence="3" id="KW-1185">Reference proteome</keyword>
<proteinExistence type="predicted"/>
<name>A0A059FPT1_9PROT</name>
<sequence length="320" mass="33948">MSPRIGLIVSPLSHTVQRKGSILERVSTHVENAELIRIEDFNDLPDQLARLARTDVSAVLVEGGDGTLQAVMSAWPGLADGGTSLPDFAILPGGSTNLAYKIAGLKCRGADDIVRYIAQFRAGRPVTRTSLPALRVEAAGLARPQIGMLLSTGSLARAMIYTQQQIHGETHRGSLAVAEAAARFVFAPEAYLDTDGAPLLRSSELSVSAPSFQLRGAHALSLMTTLPSLSLGLTPFWGLGAGAIAFTRAAWPILHFRLAFLKILAGHAGPAMARHGLTSHRTDTLELACSGAIVLDGELLQLPENIPITISATSPLRFLR</sequence>
<feature type="domain" description="DAGKc" evidence="1">
    <location>
        <begin position="1"/>
        <end position="140"/>
    </location>
</feature>
<dbReference type="Proteomes" id="UP000025061">
    <property type="component" value="Unassembled WGS sequence"/>
</dbReference>
<gene>
    <name evidence="2" type="ORF">HHI_11576</name>
</gene>
<organism evidence="2 3">
    <name type="scientific">Hyphomonas hirschiana VP5</name>
    <dbReference type="NCBI Taxonomy" id="1280951"/>
    <lineage>
        <taxon>Bacteria</taxon>
        <taxon>Pseudomonadati</taxon>
        <taxon>Pseudomonadota</taxon>
        <taxon>Alphaproteobacteria</taxon>
        <taxon>Hyphomonadales</taxon>
        <taxon>Hyphomonadaceae</taxon>
        <taxon>Hyphomonas</taxon>
    </lineage>
</organism>
<protein>
    <recommendedName>
        <fullName evidence="1">DAGKc domain-containing protein</fullName>
    </recommendedName>
</protein>
<dbReference type="Pfam" id="PF00781">
    <property type="entry name" value="DAGK_cat"/>
    <property type="match status" value="1"/>
</dbReference>
<dbReference type="InterPro" id="IPR017438">
    <property type="entry name" value="ATP-NAD_kinase_N"/>
</dbReference>
<dbReference type="Gene3D" id="3.40.50.10330">
    <property type="entry name" value="Probable inorganic polyphosphate/atp-NAD kinase, domain 1"/>
    <property type="match status" value="1"/>
</dbReference>
<dbReference type="OrthoDB" id="8557048at2"/>
<comment type="caution">
    <text evidence="2">The sequence shown here is derived from an EMBL/GenBank/DDBJ whole genome shotgun (WGS) entry which is preliminary data.</text>
</comment>
<dbReference type="PROSITE" id="PS50146">
    <property type="entry name" value="DAGK"/>
    <property type="match status" value="1"/>
</dbReference>
<reference evidence="2 3" key="1">
    <citation type="submission" date="2013-04" db="EMBL/GenBank/DDBJ databases">
        <title>Hyphomonas hirschiana VP5 Genome Sequencing.</title>
        <authorList>
            <person name="Lai Q."/>
            <person name="Shao Z."/>
        </authorList>
    </citation>
    <scope>NUCLEOTIDE SEQUENCE [LARGE SCALE GENOMIC DNA]</scope>
    <source>
        <strain evidence="2 3">VP5</strain>
    </source>
</reference>
<dbReference type="GO" id="GO:0016301">
    <property type="term" value="F:kinase activity"/>
    <property type="evidence" value="ECO:0007669"/>
    <property type="project" value="InterPro"/>
</dbReference>
<dbReference type="EMBL" id="ARYI01000009">
    <property type="protein sequence ID" value="KCZ92617.1"/>
    <property type="molecule type" value="Genomic_DNA"/>
</dbReference>
<evidence type="ECO:0000313" key="2">
    <source>
        <dbReference type="EMBL" id="KCZ92617.1"/>
    </source>
</evidence>
<evidence type="ECO:0000259" key="1">
    <source>
        <dbReference type="PROSITE" id="PS50146"/>
    </source>
</evidence>
<dbReference type="InterPro" id="IPR016064">
    <property type="entry name" value="NAD/diacylglycerol_kinase_sf"/>
</dbReference>
<evidence type="ECO:0000313" key="3">
    <source>
        <dbReference type="Proteomes" id="UP000025061"/>
    </source>
</evidence>